<comment type="cofactor">
    <cofactor evidence="1">
        <name>FAD</name>
        <dbReference type="ChEBI" id="CHEBI:57692"/>
    </cofactor>
</comment>
<dbReference type="Pfam" id="PF07992">
    <property type="entry name" value="Pyr_redox_2"/>
    <property type="match status" value="1"/>
</dbReference>
<dbReference type="RefSeq" id="WP_345395878.1">
    <property type="nucleotide sequence ID" value="NZ_BAABLA010000024.1"/>
</dbReference>
<proteinExistence type="predicted"/>
<keyword evidence="3" id="KW-0274">FAD</keyword>
<feature type="domain" description="FAD/NAD(P)-binding" evidence="5">
    <location>
        <begin position="3"/>
        <end position="297"/>
    </location>
</feature>
<accession>A0ABW2BUC5</accession>
<protein>
    <submittedName>
        <fullName evidence="7">NAD(P)/FAD-dependent oxidoreductase</fullName>
    </submittedName>
</protein>
<sequence length="395" mass="41187">MSRLVVVGASLAGLRAVESARRAGFTGAITLLGAEEHLPYDRPPLSKEFLTGDGTPKHFRTEDALRTDLDVDLRLGTPATGLDVEQRVILAGNDAVPYTAAVLATGATARTLPGLPALSGLHTLRTLDDAHTLRGVIRPGGKVVIVGAGFIGSELACSARRMGAEVTLVEAAPVPFTAAVGDEMAPAITALHTRNGTDLRCGVTVTGIDGDDRVKAVRLGDGTTLPADVVVIGVGAAPATGWLAGSGLKVDDGVVCDETLATSAPGVYAAGDVARWFNPLFGETMRLEHWTSAAEQGALAARNAIDPSAATPCTLVPYFWSDLYDSRVQFVGVPTADEVRVVAGGVGEDTLLALYRRGDRLIGALGVEQRRPVLRMRALIGKRVTWDDALEAAAE</sequence>
<dbReference type="InterPro" id="IPR028202">
    <property type="entry name" value="Reductase_C"/>
</dbReference>
<evidence type="ECO:0000256" key="4">
    <source>
        <dbReference type="ARBA" id="ARBA00023002"/>
    </source>
</evidence>
<evidence type="ECO:0000313" key="8">
    <source>
        <dbReference type="Proteomes" id="UP001596337"/>
    </source>
</evidence>
<dbReference type="InterPro" id="IPR036188">
    <property type="entry name" value="FAD/NAD-bd_sf"/>
</dbReference>
<evidence type="ECO:0000256" key="2">
    <source>
        <dbReference type="ARBA" id="ARBA00022630"/>
    </source>
</evidence>
<feature type="domain" description="Reductase C-terminal" evidence="6">
    <location>
        <begin position="318"/>
        <end position="389"/>
    </location>
</feature>
<dbReference type="SUPFAM" id="SSF55424">
    <property type="entry name" value="FAD/NAD-linked reductases, dimerisation (C-terminal) domain"/>
    <property type="match status" value="1"/>
</dbReference>
<dbReference type="InterPro" id="IPR023753">
    <property type="entry name" value="FAD/NAD-binding_dom"/>
</dbReference>
<name>A0ABW2BUC5_9PSEU</name>
<evidence type="ECO:0000259" key="5">
    <source>
        <dbReference type="Pfam" id="PF07992"/>
    </source>
</evidence>
<dbReference type="InterPro" id="IPR016156">
    <property type="entry name" value="FAD/NAD-linked_Rdtase_dimer_sf"/>
</dbReference>
<dbReference type="Gene3D" id="3.50.50.60">
    <property type="entry name" value="FAD/NAD(P)-binding domain"/>
    <property type="match status" value="2"/>
</dbReference>
<keyword evidence="4" id="KW-0560">Oxidoreductase</keyword>
<gene>
    <name evidence="7" type="ORF">ACFQGD_05580</name>
</gene>
<evidence type="ECO:0000256" key="1">
    <source>
        <dbReference type="ARBA" id="ARBA00001974"/>
    </source>
</evidence>
<evidence type="ECO:0000259" key="6">
    <source>
        <dbReference type="Pfam" id="PF14759"/>
    </source>
</evidence>
<keyword evidence="8" id="KW-1185">Reference proteome</keyword>
<dbReference type="EMBL" id="JBHSXX010000001">
    <property type="protein sequence ID" value="MFC6866611.1"/>
    <property type="molecule type" value="Genomic_DNA"/>
</dbReference>
<dbReference type="Gene3D" id="3.30.390.30">
    <property type="match status" value="1"/>
</dbReference>
<dbReference type="PANTHER" id="PTHR43557:SF2">
    <property type="entry name" value="RIESKE DOMAIN-CONTAINING PROTEIN-RELATED"/>
    <property type="match status" value="1"/>
</dbReference>
<dbReference type="InterPro" id="IPR050446">
    <property type="entry name" value="FAD-oxidoreductase/Apoptosis"/>
</dbReference>
<organism evidence="7 8">
    <name type="scientific">Haloechinothrix salitolerans</name>
    <dbReference type="NCBI Taxonomy" id="926830"/>
    <lineage>
        <taxon>Bacteria</taxon>
        <taxon>Bacillati</taxon>
        <taxon>Actinomycetota</taxon>
        <taxon>Actinomycetes</taxon>
        <taxon>Pseudonocardiales</taxon>
        <taxon>Pseudonocardiaceae</taxon>
        <taxon>Haloechinothrix</taxon>
    </lineage>
</organism>
<keyword evidence="2" id="KW-0285">Flavoprotein</keyword>
<evidence type="ECO:0000313" key="7">
    <source>
        <dbReference type="EMBL" id="MFC6866611.1"/>
    </source>
</evidence>
<reference evidence="8" key="1">
    <citation type="journal article" date="2019" name="Int. J. Syst. Evol. Microbiol.">
        <title>The Global Catalogue of Microorganisms (GCM) 10K type strain sequencing project: providing services to taxonomists for standard genome sequencing and annotation.</title>
        <authorList>
            <consortium name="The Broad Institute Genomics Platform"/>
            <consortium name="The Broad Institute Genome Sequencing Center for Infectious Disease"/>
            <person name="Wu L."/>
            <person name="Ma J."/>
        </authorList>
    </citation>
    <scope>NUCLEOTIDE SEQUENCE [LARGE SCALE GENOMIC DNA]</scope>
    <source>
        <strain evidence="8">KCTC 32255</strain>
    </source>
</reference>
<dbReference type="PRINTS" id="PR00368">
    <property type="entry name" value="FADPNR"/>
</dbReference>
<dbReference type="PRINTS" id="PR00411">
    <property type="entry name" value="PNDRDTASEI"/>
</dbReference>
<dbReference type="Pfam" id="PF14759">
    <property type="entry name" value="Reductase_C"/>
    <property type="match status" value="1"/>
</dbReference>
<dbReference type="SUPFAM" id="SSF51905">
    <property type="entry name" value="FAD/NAD(P)-binding domain"/>
    <property type="match status" value="1"/>
</dbReference>
<dbReference type="PANTHER" id="PTHR43557">
    <property type="entry name" value="APOPTOSIS-INDUCING FACTOR 1"/>
    <property type="match status" value="1"/>
</dbReference>
<dbReference type="Proteomes" id="UP001596337">
    <property type="component" value="Unassembled WGS sequence"/>
</dbReference>
<evidence type="ECO:0000256" key="3">
    <source>
        <dbReference type="ARBA" id="ARBA00022827"/>
    </source>
</evidence>
<comment type="caution">
    <text evidence="7">The sequence shown here is derived from an EMBL/GenBank/DDBJ whole genome shotgun (WGS) entry which is preliminary data.</text>
</comment>